<feature type="repeat" description="TPR" evidence="3">
    <location>
        <begin position="1042"/>
        <end position="1075"/>
    </location>
</feature>
<keyword evidence="7" id="KW-1185">Reference proteome</keyword>
<dbReference type="InterPro" id="IPR011990">
    <property type="entry name" value="TPR-like_helical_dom_sf"/>
</dbReference>
<feature type="repeat" description="TPR" evidence="3">
    <location>
        <begin position="1122"/>
        <end position="1155"/>
    </location>
</feature>
<dbReference type="SUPFAM" id="SSF52540">
    <property type="entry name" value="P-loop containing nucleoside triphosphate hydrolases"/>
    <property type="match status" value="1"/>
</dbReference>
<dbReference type="Pfam" id="PF13424">
    <property type="entry name" value="TPR_12"/>
    <property type="match status" value="3"/>
</dbReference>
<keyword evidence="1" id="KW-0677">Repeat</keyword>
<dbReference type="Proteomes" id="UP000655751">
    <property type="component" value="Unassembled WGS sequence"/>
</dbReference>
<dbReference type="Gene3D" id="1.25.40.10">
    <property type="entry name" value="Tetratricopeptide repeat domain"/>
    <property type="match status" value="2"/>
</dbReference>
<evidence type="ECO:0000313" key="6">
    <source>
        <dbReference type="EMBL" id="MBH0774769.1"/>
    </source>
</evidence>
<dbReference type="EMBL" id="JADMLG010000001">
    <property type="protein sequence ID" value="MBH0774769.1"/>
    <property type="molecule type" value="Genomic_DNA"/>
</dbReference>
<feature type="repeat" description="TPR" evidence="3">
    <location>
        <begin position="1082"/>
        <end position="1115"/>
    </location>
</feature>
<proteinExistence type="predicted"/>
<evidence type="ECO:0000259" key="4">
    <source>
        <dbReference type="Pfam" id="PF05729"/>
    </source>
</evidence>
<dbReference type="InterPro" id="IPR024983">
    <property type="entry name" value="CHAT_dom"/>
</dbReference>
<evidence type="ECO:0000256" key="2">
    <source>
        <dbReference type="ARBA" id="ARBA00022803"/>
    </source>
</evidence>
<reference evidence="6" key="1">
    <citation type="submission" date="2020-11" db="EMBL/GenBank/DDBJ databases">
        <title>Nocardia NEAU-351.nov., a novel actinomycete isolated from the cow dung.</title>
        <authorList>
            <person name="Zhang X."/>
        </authorList>
    </citation>
    <scope>NUCLEOTIDE SEQUENCE</scope>
    <source>
        <strain evidence="6">NEAU-351</strain>
    </source>
</reference>
<organism evidence="6 7">
    <name type="scientific">Nocardia bovistercoris</name>
    <dbReference type="NCBI Taxonomy" id="2785916"/>
    <lineage>
        <taxon>Bacteria</taxon>
        <taxon>Bacillati</taxon>
        <taxon>Actinomycetota</taxon>
        <taxon>Actinomycetes</taxon>
        <taxon>Mycobacteriales</taxon>
        <taxon>Nocardiaceae</taxon>
        <taxon>Nocardia</taxon>
    </lineage>
</organism>
<accession>A0A931N082</accession>
<dbReference type="SMART" id="SM00028">
    <property type="entry name" value="TPR"/>
    <property type="match status" value="7"/>
</dbReference>
<keyword evidence="2 3" id="KW-0802">TPR repeat</keyword>
<dbReference type="PANTHER" id="PTHR45641:SF1">
    <property type="entry name" value="AAA+ ATPASE DOMAIN-CONTAINING PROTEIN"/>
    <property type="match status" value="1"/>
</dbReference>
<dbReference type="PANTHER" id="PTHR45641">
    <property type="entry name" value="TETRATRICOPEPTIDE REPEAT PROTEIN (AFU_ORTHOLOGUE AFUA_6G03870)"/>
    <property type="match status" value="1"/>
</dbReference>
<feature type="domain" description="CHAT" evidence="5">
    <location>
        <begin position="107"/>
        <end position="375"/>
    </location>
</feature>
<dbReference type="PROSITE" id="PS50005">
    <property type="entry name" value="TPR"/>
    <property type="match status" value="4"/>
</dbReference>
<comment type="caution">
    <text evidence="6">The sequence shown here is derived from an EMBL/GenBank/DDBJ whole genome shotgun (WGS) entry which is preliminary data.</text>
</comment>
<evidence type="ECO:0000256" key="1">
    <source>
        <dbReference type="ARBA" id="ARBA00022737"/>
    </source>
</evidence>
<dbReference type="SUPFAM" id="SSF81901">
    <property type="entry name" value="HCP-like"/>
    <property type="match status" value="1"/>
</dbReference>
<feature type="repeat" description="TPR" evidence="3">
    <location>
        <begin position="962"/>
        <end position="995"/>
    </location>
</feature>
<dbReference type="Pfam" id="PF12770">
    <property type="entry name" value="CHAT"/>
    <property type="match status" value="1"/>
</dbReference>
<sequence>MTSDSVIELVERGVGADGVFEVGVVFSDSGVECAVTVTDPASQADERLLAWYFERHPRSPLLDGDRRRAAVRTLREYGQTLFSQVFGGAAGAGYRAVRERDFVGCRIEVVGGAGFHRLHWEALFDPGSDVPLAVRVPITRRVAQHSVRSGMPRPWPTLNILVVIARPNGVRDVGYRTISRPLVAALREASLPVRVEMVRPGTWEGLRGHLNAVRAERGSGWYHLVHFDVHGAFTDPAAVRAGGRAGGLPSAAGDPTTSRGKEGYLFFETDVTGRSDPRSADEVAKLLGAHGVPMAVVNACQSAMQDGSEAALAQRLAETGVPLVVGMAYAVTVAAAALAMPALYGQLVRGVEPEEALRQMRRRLFESPDRQGFFDQILPLHDWVLPVVFRQHRVDLGLREMRPGEADSYEARASKVGAEPTPEYGFVGRDLDVHGIERMLLTDPDRNQILVRGMAGAGKSTLLAHLGWWWQRTGLVDEVFTFSYEDRAWTADQVVRAIAARLWPDRTANATWESSSEEAKRELVARTLRAQRHLLVIDNMESVTGAPASIPHALPAGDREALRELLARLRGGRTLVALGSREAETWLAAESFGACVHELGGLDPQAASVLADRILNRHNAVGYLDDPDHREALTALLESLGGYPLPMEVVLPTLSSTTPARVLEELGSGGPGADPTGSLRAAIEYSYAALDHAVQRALALLAPFTAVIPGADLLAEYQRLLQEYEPDDDRWGALDVVAGVEAAVRIGVAARHENLSGWVRVVPVLPYFLRRTVRAHPGWWQAARRAHYRLHVLLGERLLSQMIGLDPASRASGHATVQACYANFTDAMDTALEHGFPVTPVLWPIEVLLDQTRQYTAREHLLLGAATALSSHTGAVARNELARLLHQLGWVAHDQRRFDEAEGHYRRALELLLELGDRRTAGRTYHQLGLVCHDLRRFDEAERHYKQAVEVWLEFGSRHAAARTYHQLGVAAHARERLEQAEDYYRQSLELKLEFGDRPGAAVTYHQLGKLARDQRRLEQAEEHFLQSLGLKLEFGDRRGAASTYHQLGMIAHDRSHFEQAQDYYRQALELKLEFGDRHAAALTYHQLGSAAQDQRRFEQAEDYFRRALELKLEFGDRHGAASTYYHLGMVAEQQRRPDQAENHYRRALQAFPVEDGERGPVHAATALGRLLIEIGRRSDAFTVLVEAAAGWWRITGGFDFPGIDALAEQYRHLDQRTTDDVIDALAPTVATALRQRLAPRV</sequence>
<dbReference type="RefSeq" id="WP_198428023.1">
    <property type="nucleotide sequence ID" value="NZ_JADMLG010000001.1"/>
</dbReference>
<dbReference type="PRINTS" id="PR00364">
    <property type="entry name" value="DISEASERSIST"/>
</dbReference>
<evidence type="ECO:0000313" key="7">
    <source>
        <dbReference type="Proteomes" id="UP000655751"/>
    </source>
</evidence>
<evidence type="ECO:0000256" key="3">
    <source>
        <dbReference type="PROSITE-ProRule" id="PRU00339"/>
    </source>
</evidence>
<dbReference type="Gene3D" id="3.40.50.300">
    <property type="entry name" value="P-loop containing nucleotide triphosphate hydrolases"/>
    <property type="match status" value="1"/>
</dbReference>
<dbReference type="Pfam" id="PF05729">
    <property type="entry name" value="NACHT"/>
    <property type="match status" value="1"/>
</dbReference>
<feature type="domain" description="NACHT" evidence="4">
    <location>
        <begin position="448"/>
        <end position="609"/>
    </location>
</feature>
<dbReference type="InterPro" id="IPR027417">
    <property type="entry name" value="P-loop_NTPase"/>
</dbReference>
<dbReference type="InterPro" id="IPR019734">
    <property type="entry name" value="TPR_rpt"/>
</dbReference>
<evidence type="ECO:0000259" key="5">
    <source>
        <dbReference type="Pfam" id="PF12770"/>
    </source>
</evidence>
<dbReference type="InterPro" id="IPR007111">
    <property type="entry name" value="NACHT_NTPase"/>
</dbReference>
<gene>
    <name evidence="6" type="ORF">IT779_00530</name>
</gene>
<name>A0A931N082_9NOCA</name>
<dbReference type="AlphaFoldDB" id="A0A931N082"/>
<protein>
    <submittedName>
        <fullName evidence="6">Tetratricopeptide repeat protein</fullName>
    </submittedName>
</protein>
<dbReference type="Pfam" id="PF13176">
    <property type="entry name" value="TPR_7"/>
    <property type="match status" value="1"/>
</dbReference>